<keyword evidence="10" id="KW-1185">Reference proteome</keyword>
<feature type="signal peptide" evidence="7">
    <location>
        <begin position="1"/>
        <end position="17"/>
    </location>
</feature>
<feature type="chain" id="PRO_5028979333" description="peptidylprolyl isomerase" evidence="7">
    <location>
        <begin position="18"/>
        <end position="132"/>
    </location>
</feature>
<dbReference type="InterPro" id="IPR046357">
    <property type="entry name" value="PPIase_dom_sf"/>
</dbReference>
<dbReference type="InterPro" id="IPR044609">
    <property type="entry name" value="FKBP2/11"/>
</dbReference>
<dbReference type="GO" id="GO:0003755">
    <property type="term" value="F:peptidyl-prolyl cis-trans isomerase activity"/>
    <property type="evidence" value="ECO:0007669"/>
    <property type="project" value="UniProtKB-KW"/>
</dbReference>
<evidence type="ECO:0000256" key="5">
    <source>
        <dbReference type="ARBA" id="ARBA00024206"/>
    </source>
</evidence>
<evidence type="ECO:0000256" key="2">
    <source>
        <dbReference type="ARBA" id="ARBA00013194"/>
    </source>
</evidence>
<dbReference type="Proteomes" id="UP000515788">
    <property type="component" value="Chromosome 2"/>
</dbReference>
<keyword evidence="7" id="KW-0732">Signal</keyword>
<dbReference type="EMBL" id="CP059247">
    <property type="protein sequence ID" value="QLL31184.1"/>
    <property type="molecule type" value="Genomic_DNA"/>
</dbReference>
<dbReference type="SUPFAM" id="SSF54534">
    <property type="entry name" value="FKBP-like"/>
    <property type="match status" value="1"/>
</dbReference>
<name>A0A7G3ZCE8_9SACH</name>
<evidence type="ECO:0000313" key="9">
    <source>
        <dbReference type="EMBL" id="QLL31184.1"/>
    </source>
</evidence>
<dbReference type="FunFam" id="3.10.50.40:FF:000006">
    <property type="entry name" value="Peptidyl-prolyl cis-trans isomerase"/>
    <property type="match status" value="1"/>
</dbReference>
<dbReference type="OrthoDB" id="1902587at2759"/>
<gene>
    <name evidence="9" type="ORF">HG536_0B00450</name>
</gene>
<comment type="similarity">
    <text evidence="5">Belongs to the FKBP-type PPIase family. FKBP2 subfamily.</text>
</comment>
<dbReference type="GeneID" id="59324303"/>
<reference evidence="9 10" key="1">
    <citation type="submission" date="2020-06" db="EMBL/GenBank/DDBJ databases">
        <title>The yeast mating-type switching endonuclease HO is a domesticated member of an unorthodox homing genetic element family.</title>
        <authorList>
            <person name="Coughlan A.Y."/>
            <person name="Lombardi L."/>
            <person name="Braun-Galleani S."/>
            <person name="Martos A.R."/>
            <person name="Galeote V."/>
            <person name="Bigey F."/>
            <person name="Dequin S."/>
            <person name="Byrne K.P."/>
            <person name="Wolfe K.H."/>
        </authorList>
    </citation>
    <scope>NUCLEOTIDE SEQUENCE [LARGE SCALE GENOMIC DNA]</scope>
    <source>
        <strain evidence="9 10">CBS764</strain>
    </source>
</reference>
<dbReference type="Pfam" id="PF00254">
    <property type="entry name" value="FKBP_C"/>
    <property type="match status" value="1"/>
</dbReference>
<dbReference type="PANTHER" id="PTHR45779">
    <property type="entry name" value="PEPTIDYLPROLYL ISOMERASE"/>
    <property type="match status" value="1"/>
</dbReference>
<evidence type="ECO:0000256" key="6">
    <source>
        <dbReference type="PROSITE-ProRule" id="PRU00277"/>
    </source>
</evidence>
<sequence length="132" mass="14567">MFLYYWFIAFLAGLTAAGSLKELQIGVTKRIPQDQCHIKAKAGHTVEVHYTGYLRDSLEKFDSSYGRGVPISFKLGSGQVIKGWDQGLLGMCIGEERKIQIPSDLAYGERGIPGVIPKNADMIFDVKLVSIS</sequence>
<evidence type="ECO:0000256" key="1">
    <source>
        <dbReference type="ARBA" id="ARBA00000971"/>
    </source>
</evidence>
<dbReference type="Gene3D" id="3.10.50.40">
    <property type="match status" value="1"/>
</dbReference>
<dbReference type="InterPro" id="IPR001179">
    <property type="entry name" value="PPIase_FKBP_dom"/>
</dbReference>
<dbReference type="RefSeq" id="XP_037137859.1">
    <property type="nucleotide sequence ID" value="XM_037281964.1"/>
</dbReference>
<keyword evidence="4 6" id="KW-0413">Isomerase</keyword>
<protein>
    <recommendedName>
        <fullName evidence="2 6">peptidylprolyl isomerase</fullName>
        <ecNumber evidence="2 6">5.2.1.8</ecNumber>
    </recommendedName>
</protein>
<accession>A0A7G3ZCE8</accession>
<evidence type="ECO:0000256" key="3">
    <source>
        <dbReference type="ARBA" id="ARBA00023110"/>
    </source>
</evidence>
<feature type="domain" description="PPIase FKBP-type" evidence="8">
    <location>
        <begin position="43"/>
        <end position="132"/>
    </location>
</feature>
<organism evidence="9 10">
    <name type="scientific">Torulaspora globosa</name>
    <dbReference type="NCBI Taxonomy" id="48254"/>
    <lineage>
        <taxon>Eukaryota</taxon>
        <taxon>Fungi</taxon>
        <taxon>Dikarya</taxon>
        <taxon>Ascomycota</taxon>
        <taxon>Saccharomycotina</taxon>
        <taxon>Saccharomycetes</taxon>
        <taxon>Saccharomycetales</taxon>
        <taxon>Saccharomycetaceae</taxon>
        <taxon>Torulaspora</taxon>
    </lineage>
</organism>
<evidence type="ECO:0000313" key="10">
    <source>
        <dbReference type="Proteomes" id="UP000515788"/>
    </source>
</evidence>
<dbReference type="AlphaFoldDB" id="A0A7G3ZCE8"/>
<evidence type="ECO:0000256" key="4">
    <source>
        <dbReference type="ARBA" id="ARBA00023235"/>
    </source>
</evidence>
<keyword evidence="3 6" id="KW-0697">Rotamase</keyword>
<evidence type="ECO:0000259" key="8">
    <source>
        <dbReference type="PROSITE" id="PS50059"/>
    </source>
</evidence>
<dbReference type="GO" id="GO:0005783">
    <property type="term" value="C:endoplasmic reticulum"/>
    <property type="evidence" value="ECO:0007669"/>
    <property type="project" value="TreeGrafter"/>
</dbReference>
<dbReference type="PROSITE" id="PS50059">
    <property type="entry name" value="FKBP_PPIASE"/>
    <property type="match status" value="1"/>
</dbReference>
<comment type="catalytic activity">
    <reaction evidence="1 6">
        <text>[protein]-peptidylproline (omega=180) = [protein]-peptidylproline (omega=0)</text>
        <dbReference type="Rhea" id="RHEA:16237"/>
        <dbReference type="Rhea" id="RHEA-COMP:10747"/>
        <dbReference type="Rhea" id="RHEA-COMP:10748"/>
        <dbReference type="ChEBI" id="CHEBI:83833"/>
        <dbReference type="ChEBI" id="CHEBI:83834"/>
        <dbReference type="EC" id="5.2.1.8"/>
    </reaction>
</comment>
<proteinExistence type="inferred from homology"/>
<dbReference type="PANTHER" id="PTHR45779:SF7">
    <property type="entry name" value="PEPTIDYLPROLYL ISOMERASE"/>
    <property type="match status" value="1"/>
</dbReference>
<evidence type="ECO:0000256" key="7">
    <source>
        <dbReference type="SAM" id="SignalP"/>
    </source>
</evidence>
<dbReference type="KEGG" id="tgb:HG536_0B00450"/>
<dbReference type="EC" id="5.2.1.8" evidence="2 6"/>